<organism evidence="1">
    <name type="scientific">bioreactor metagenome</name>
    <dbReference type="NCBI Taxonomy" id="1076179"/>
    <lineage>
        <taxon>unclassified sequences</taxon>
        <taxon>metagenomes</taxon>
        <taxon>ecological metagenomes</taxon>
    </lineage>
</organism>
<comment type="caution">
    <text evidence="1">The sequence shown here is derived from an EMBL/GenBank/DDBJ whole genome shotgun (WGS) entry which is preliminary data.</text>
</comment>
<protein>
    <submittedName>
        <fullName evidence="1">Uncharacterized protein</fullName>
    </submittedName>
</protein>
<proteinExistence type="predicted"/>
<sequence length="139" mass="14828">MLPLPVPAVDLAHLLLILGQGLGAQSLDGGRHHIAKAVFIADVALALDAEAGDPVAGDLGQQRPADPLQQEGKARMLQHALMAHFHEFAQKGLLILLGYQAKQRIHIAARIAKARAKGDQLFGMYGGAYQLHPLDTLGH</sequence>
<name>A0A645JXE2_9ZZZZ</name>
<accession>A0A645JXE2</accession>
<evidence type="ECO:0000313" key="1">
    <source>
        <dbReference type="EMBL" id="MPN63823.1"/>
    </source>
</evidence>
<reference evidence="1" key="1">
    <citation type="submission" date="2019-08" db="EMBL/GenBank/DDBJ databases">
        <authorList>
            <person name="Kucharzyk K."/>
            <person name="Murdoch R.W."/>
            <person name="Higgins S."/>
            <person name="Loffler F."/>
        </authorList>
    </citation>
    <scope>NUCLEOTIDE SEQUENCE</scope>
</reference>
<dbReference type="AlphaFoldDB" id="A0A645JXE2"/>
<dbReference type="EMBL" id="VSSQ01143782">
    <property type="protein sequence ID" value="MPN63823.1"/>
    <property type="molecule type" value="Genomic_DNA"/>
</dbReference>
<gene>
    <name evidence="1" type="ORF">SDC9_211589</name>
</gene>